<dbReference type="Gene3D" id="3.40.50.1820">
    <property type="entry name" value="alpha/beta hydrolase"/>
    <property type="match status" value="1"/>
</dbReference>
<dbReference type="OrthoDB" id="9814831at2"/>
<dbReference type="SUPFAM" id="SSF53474">
    <property type="entry name" value="alpha/beta-Hydrolases"/>
    <property type="match status" value="1"/>
</dbReference>
<evidence type="ECO:0000313" key="2">
    <source>
        <dbReference type="Proteomes" id="UP000249746"/>
    </source>
</evidence>
<protein>
    <recommendedName>
        <fullName evidence="3">Esterase</fullName>
    </recommendedName>
</protein>
<dbReference type="EMBL" id="NBIU01000015">
    <property type="protein sequence ID" value="PZT48020.1"/>
    <property type="molecule type" value="Genomic_DNA"/>
</dbReference>
<organism evidence="1 2">
    <name type="scientific">Helicobacter valdiviensis</name>
    <dbReference type="NCBI Taxonomy" id="1458358"/>
    <lineage>
        <taxon>Bacteria</taxon>
        <taxon>Pseudomonadati</taxon>
        <taxon>Campylobacterota</taxon>
        <taxon>Epsilonproteobacteria</taxon>
        <taxon>Campylobacterales</taxon>
        <taxon>Helicobacteraceae</taxon>
        <taxon>Helicobacter</taxon>
    </lineage>
</organism>
<keyword evidence="2" id="KW-1185">Reference proteome</keyword>
<evidence type="ECO:0008006" key="3">
    <source>
        <dbReference type="Google" id="ProtNLM"/>
    </source>
</evidence>
<sequence>MLLYIHGFRSVGLCYKGSLIKEFSEDSLTPNLPYAPKLAIKLLEEIILKNLEQSCKISLIGSSLGGYYAIYLAHKFNLKAVLVNPAVYAYRNLSLAIGKVNVPYSGETFLWTQDLVEDLKELEVKNIDYKLFMVLLQKGDEVLDYREAALKFKDSKLLIYEGGSHRFDNFEMQKENILQWCS</sequence>
<gene>
    <name evidence="1" type="ORF">B6S12_06025</name>
</gene>
<dbReference type="PANTHER" id="PTHR35602">
    <property type="entry name" value="ESTERASE YQIA-RELATED"/>
    <property type="match status" value="1"/>
</dbReference>
<dbReference type="Proteomes" id="UP000249746">
    <property type="component" value="Unassembled WGS sequence"/>
</dbReference>
<dbReference type="Pfam" id="PF05728">
    <property type="entry name" value="UPF0227"/>
    <property type="match status" value="1"/>
</dbReference>
<comment type="caution">
    <text evidence="1">The sequence shown here is derived from an EMBL/GenBank/DDBJ whole genome shotgun (WGS) entry which is preliminary data.</text>
</comment>
<accession>A0A2W6NGA6</accession>
<dbReference type="InterPro" id="IPR008886">
    <property type="entry name" value="UPF0227/Esterase_YqiA"/>
</dbReference>
<dbReference type="RefSeq" id="WP_111229908.1">
    <property type="nucleotide sequence ID" value="NZ_NBIU01000015.1"/>
</dbReference>
<reference evidence="1 2" key="1">
    <citation type="submission" date="2017-03" db="EMBL/GenBank/DDBJ databases">
        <title>Genomic and clinical evidence uncovers the enterohepatic species Helicobacter valdiviensis as a potential human intestinal pathogen.</title>
        <authorList>
            <person name="Fresia P."/>
            <person name="Jara R."/>
            <person name="Sierra R."/>
            <person name="Ferres I."/>
            <person name="Greif G."/>
            <person name="Iraola G."/>
            <person name="Collado L."/>
        </authorList>
    </citation>
    <scope>NUCLEOTIDE SEQUENCE [LARGE SCALE GENOMIC DNA]</scope>
    <source>
        <strain evidence="1 2">WBE14</strain>
    </source>
</reference>
<dbReference type="AlphaFoldDB" id="A0A2W6NGA6"/>
<name>A0A2W6NGA6_9HELI</name>
<dbReference type="PANTHER" id="PTHR35602:SF3">
    <property type="entry name" value="ESTERASE YQIA"/>
    <property type="match status" value="1"/>
</dbReference>
<dbReference type="InterPro" id="IPR029058">
    <property type="entry name" value="AB_hydrolase_fold"/>
</dbReference>
<proteinExistence type="predicted"/>
<evidence type="ECO:0000313" key="1">
    <source>
        <dbReference type="EMBL" id="PZT48020.1"/>
    </source>
</evidence>